<accession>A0ABS8UVW9</accession>
<evidence type="ECO:0000313" key="2">
    <source>
        <dbReference type="EMBL" id="MCD9638960.1"/>
    </source>
</evidence>
<gene>
    <name evidence="2" type="ORF">HAX54_023183</name>
</gene>
<sequence length="65" mass="7730">LTWSSERTREREEKMALSRQDIRPHVEGDHEDLEDPLLWISHTPSGRRGHPIVVLPHWVQRRGGW</sequence>
<name>A0ABS8UVW9_DATST</name>
<keyword evidence="3" id="KW-1185">Reference proteome</keyword>
<reference evidence="2 3" key="1">
    <citation type="journal article" date="2021" name="BMC Genomics">
        <title>Datura genome reveals duplications of psychoactive alkaloid biosynthetic genes and high mutation rate following tissue culture.</title>
        <authorList>
            <person name="Rajewski A."/>
            <person name="Carter-House D."/>
            <person name="Stajich J."/>
            <person name="Litt A."/>
        </authorList>
    </citation>
    <scope>NUCLEOTIDE SEQUENCE [LARGE SCALE GENOMIC DNA]</scope>
    <source>
        <strain evidence="2">AR-01</strain>
    </source>
</reference>
<comment type="caution">
    <text evidence="2">The sequence shown here is derived from an EMBL/GenBank/DDBJ whole genome shotgun (WGS) entry which is preliminary data.</text>
</comment>
<protein>
    <submittedName>
        <fullName evidence="2">Uncharacterized protein</fullName>
    </submittedName>
</protein>
<evidence type="ECO:0000256" key="1">
    <source>
        <dbReference type="SAM" id="MobiDB-lite"/>
    </source>
</evidence>
<organism evidence="2 3">
    <name type="scientific">Datura stramonium</name>
    <name type="common">Jimsonweed</name>
    <name type="synonym">Common thornapple</name>
    <dbReference type="NCBI Taxonomy" id="4076"/>
    <lineage>
        <taxon>Eukaryota</taxon>
        <taxon>Viridiplantae</taxon>
        <taxon>Streptophyta</taxon>
        <taxon>Embryophyta</taxon>
        <taxon>Tracheophyta</taxon>
        <taxon>Spermatophyta</taxon>
        <taxon>Magnoliopsida</taxon>
        <taxon>eudicotyledons</taxon>
        <taxon>Gunneridae</taxon>
        <taxon>Pentapetalae</taxon>
        <taxon>asterids</taxon>
        <taxon>lamiids</taxon>
        <taxon>Solanales</taxon>
        <taxon>Solanaceae</taxon>
        <taxon>Solanoideae</taxon>
        <taxon>Datureae</taxon>
        <taxon>Datura</taxon>
    </lineage>
</organism>
<dbReference type="EMBL" id="JACEIK010002808">
    <property type="protein sequence ID" value="MCD9638960.1"/>
    <property type="molecule type" value="Genomic_DNA"/>
</dbReference>
<feature type="non-terminal residue" evidence="2">
    <location>
        <position position="1"/>
    </location>
</feature>
<evidence type="ECO:0000313" key="3">
    <source>
        <dbReference type="Proteomes" id="UP000823775"/>
    </source>
</evidence>
<proteinExistence type="predicted"/>
<dbReference type="Proteomes" id="UP000823775">
    <property type="component" value="Unassembled WGS sequence"/>
</dbReference>
<feature type="region of interest" description="Disordered" evidence="1">
    <location>
        <begin position="1"/>
        <end position="27"/>
    </location>
</feature>